<gene>
    <name evidence="3" type="ORF">AMS68_007678</name>
</gene>
<feature type="region of interest" description="Disordered" evidence="2">
    <location>
        <begin position="134"/>
        <end position="244"/>
    </location>
</feature>
<keyword evidence="4" id="KW-1185">Reference proteome</keyword>
<evidence type="ECO:0000313" key="4">
    <source>
        <dbReference type="Proteomes" id="UP000503462"/>
    </source>
</evidence>
<sequence length="244" mass="28442">MDPQHVRQLVADNPRLRRERDDLRKELGELRSERDCLQRQVAWNDKANDLLRSQLHVARSREQASHQQRDESKNNSFAKLVTEERNKLAHEYDALTKILDEERQRSKELSAKVGYVSRGLQAREKQLRAANRELAKLEGHTNRSKYHVEEDDDDTDYRENVHPPTFKRSLNQRKPLHTCADAPSTSKKRPHQEDEADEDATKVTKRMKAASVKRQSNQTRPVHSARVVRETTRRRLPTGSSGMQ</sequence>
<name>A0A6H0Y5F7_9PEZI</name>
<dbReference type="Proteomes" id="UP000503462">
    <property type="component" value="Chromosome 5"/>
</dbReference>
<dbReference type="EMBL" id="CP051143">
    <property type="protein sequence ID" value="QIX02161.1"/>
    <property type="molecule type" value="Genomic_DNA"/>
</dbReference>
<evidence type="ECO:0000256" key="1">
    <source>
        <dbReference type="SAM" id="Coils"/>
    </source>
</evidence>
<dbReference type="AlphaFoldDB" id="A0A6H0Y5F7"/>
<reference evidence="3 4" key="1">
    <citation type="journal article" date="2016" name="Sci. Rep.">
        <title>Peltaster fructicola genome reveals evolution from an invasive phytopathogen to an ectophytic parasite.</title>
        <authorList>
            <person name="Xu C."/>
            <person name="Chen H."/>
            <person name="Gleason M.L."/>
            <person name="Xu J.R."/>
            <person name="Liu H."/>
            <person name="Zhang R."/>
            <person name="Sun G."/>
        </authorList>
    </citation>
    <scope>NUCLEOTIDE SEQUENCE [LARGE SCALE GENOMIC DNA]</scope>
    <source>
        <strain evidence="3 4">LNHT1506</strain>
    </source>
</reference>
<evidence type="ECO:0000313" key="3">
    <source>
        <dbReference type="EMBL" id="QIX02161.1"/>
    </source>
</evidence>
<evidence type="ECO:0000256" key="2">
    <source>
        <dbReference type="SAM" id="MobiDB-lite"/>
    </source>
</evidence>
<protein>
    <submittedName>
        <fullName evidence="3">Uncharacterized protein</fullName>
    </submittedName>
</protein>
<accession>A0A6H0Y5F7</accession>
<organism evidence="3 4">
    <name type="scientific">Peltaster fructicola</name>
    <dbReference type="NCBI Taxonomy" id="286661"/>
    <lineage>
        <taxon>Eukaryota</taxon>
        <taxon>Fungi</taxon>
        <taxon>Dikarya</taxon>
        <taxon>Ascomycota</taxon>
        <taxon>Pezizomycotina</taxon>
        <taxon>Dothideomycetes</taxon>
        <taxon>Dothideomycetes incertae sedis</taxon>
        <taxon>Peltaster</taxon>
    </lineage>
</organism>
<proteinExistence type="predicted"/>
<feature type="coiled-coil region" evidence="1">
    <location>
        <begin position="6"/>
        <end position="40"/>
    </location>
</feature>
<keyword evidence="1" id="KW-0175">Coiled coil</keyword>